<evidence type="ECO:0000313" key="1">
    <source>
        <dbReference type="EMBL" id="CAG8462515.1"/>
    </source>
</evidence>
<organism evidence="1 2">
    <name type="scientific">Gigaspora margarita</name>
    <dbReference type="NCBI Taxonomy" id="4874"/>
    <lineage>
        <taxon>Eukaryota</taxon>
        <taxon>Fungi</taxon>
        <taxon>Fungi incertae sedis</taxon>
        <taxon>Mucoromycota</taxon>
        <taxon>Glomeromycotina</taxon>
        <taxon>Glomeromycetes</taxon>
        <taxon>Diversisporales</taxon>
        <taxon>Gigasporaceae</taxon>
        <taxon>Gigaspora</taxon>
    </lineage>
</organism>
<reference evidence="1 2" key="1">
    <citation type="submission" date="2021-06" db="EMBL/GenBank/DDBJ databases">
        <authorList>
            <person name="Kallberg Y."/>
            <person name="Tangrot J."/>
            <person name="Rosling A."/>
        </authorList>
    </citation>
    <scope>NUCLEOTIDE SEQUENCE [LARGE SCALE GENOMIC DNA]</scope>
    <source>
        <strain evidence="1 2">120-4 pot B 10/14</strain>
    </source>
</reference>
<comment type="caution">
    <text evidence="1">The sequence shown here is derived from an EMBL/GenBank/DDBJ whole genome shotgun (WGS) entry which is preliminary data.</text>
</comment>
<name>A0ABM8VWB6_GIGMA</name>
<evidence type="ECO:0000313" key="2">
    <source>
        <dbReference type="Proteomes" id="UP000789901"/>
    </source>
</evidence>
<accession>A0ABM8VWB6</accession>
<proteinExistence type="predicted"/>
<gene>
    <name evidence="1" type="ORF">GMARGA_LOCUS376</name>
</gene>
<sequence length="113" mass="12517">MKKGLGESKSTDSLTTEEICIGVPEITSCVISRHKSSSGYYAYAKPIDNHTREALANILNKLFTTIPFKQTVQDLIEHTSPNPNSNIDIDLSNITSKSEKYLSDNDNNSQILL</sequence>
<dbReference type="EMBL" id="CAJVQB010000064">
    <property type="protein sequence ID" value="CAG8462515.1"/>
    <property type="molecule type" value="Genomic_DNA"/>
</dbReference>
<protein>
    <submittedName>
        <fullName evidence="1">34648_t:CDS:1</fullName>
    </submittedName>
</protein>
<keyword evidence="2" id="KW-1185">Reference proteome</keyword>
<dbReference type="Proteomes" id="UP000789901">
    <property type="component" value="Unassembled WGS sequence"/>
</dbReference>